<dbReference type="RefSeq" id="WP_159901634.1">
    <property type="nucleotide sequence ID" value="NZ_BAABFX010000010.1"/>
</dbReference>
<proteinExistence type="predicted"/>
<organism evidence="7 8">
    <name type="scientific">Ornithinibacter aureus</name>
    <dbReference type="NCBI Taxonomy" id="622664"/>
    <lineage>
        <taxon>Bacteria</taxon>
        <taxon>Bacillati</taxon>
        <taxon>Actinomycetota</taxon>
        <taxon>Actinomycetes</taxon>
        <taxon>Micrococcales</taxon>
        <taxon>Intrasporangiaceae</taxon>
        <taxon>Ornithinibacter</taxon>
    </lineage>
</organism>
<evidence type="ECO:0000256" key="2">
    <source>
        <dbReference type="ARBA" id="ARBA00022475"/>
    </source>
</evidence>
<feature type="transmembrane region" description="Helical" evidence="6">
    <location>
        <begin position="34"/>
        <end position="57"/>
    </location>
</feature>
<evidence type="ECO:0000256" key="4">
    <source>
        <dbReference type="ARBA" id="ARBA00022989"/>
    </source>
</evidence>
<comment type="caution">
    <text evidence="7">The sequence shown here is derived from an EMBL/GenBank/DDBJ whole genome shotgun (WGS) entry which is preliminary data.</text>
</comment>
<evidence type="ECO:0000256" key="1">
    <source>
        <dbReference type="ARBA" id="ARBA00004651"/>
    </source>
</evidence>
<keyword evidence="2" id="KW-1003">Cell membrane</keyword>
<feature type="transmembrane region" description="Helical" evidence="6">
    <location>
        <begin position="190"/>
        <end position="208"/>
    </location>
</feature>
<dbReference type="PIRSF" id="PIRSF006324">
    <property type="entry name" value="LeuE"/>
    <property type="match status" value="1"/>
</dbReference>
<feature type="transmembrane region" description="Helical" evidence="6">
    <location>
        <begin position="69"/>
        <end position="86"/>
    </location>
</feature>
<evidence type="ECO:0000313" key="8">
    <source>
        <dbReference type="Proteomes" id="UP001500390"/>
    </source>
</evidence>
<feature type="transmembrane region" description="Helical" evidence="6">
    <location>
        <begin position="153"/>
        <end position="170"/>
    </location>
</feature>
<evidence type="ECO:0000256" key="6">
    <source>
        <dbReference type="SAM" id="Phobius"/>
    </source>
</evidence>
<protein>
    <submittedName>
        <fullName evidence="7">LysE family translocator</fullName>
    </submittedName>
</protein>
<keyword evidence="8" id="KW-1185">Reference proteome</keyword>
<keyword evidence="3 6" id="KW-0812">Transmembrane</keyword>
<dbReference type="Proteomes" id="UP001500390">
    <property type="component" value="Unassembled WGS sequence"/>
</dbReference>
<dbReference type="EMBL" id="BAABFX010000010">
    <property type="protein sequence ID" value="GAA4389940.1"/>
    <property type="molecule type" value="Genomic_DNA"/>
</dbReference>
<keyword evidence="5 6" id="KW-0472">Membrane</keyword>
<evidence type="ECO:0000256" key="5">
    <source>
        <dbReference type="ARBA" id="ARBA00023136"/>
    </source>
</evidence>
<keyword evidence="4 6" id="KW-1133">Transmembrane helix</keyword>
<evidence type="ECO:0000256" key="3">
    <source>
        <dbReference type="ARBA" id="ARBA00022692"/>
    </source>
</evidence>
<accession>A0ABP8JFT6</accession>
<reference evidence="8" key="1">
    <citation type="journal article" date="2019" name="Int. J. Syst. Evol. Microbiol.">
        <title>The Global Catalogue of Microorganisms (GCM) 10K type strain sequencing project: providing services to taxonomists for standard genome sequencing and annotation.</title>
        <authorList>
            <consortium name="The Broad Institute Genomics Platform"/>
            <consortium name="The Broad Institute Genome Sequencing Center for Infectious Disease"/>
            <person name="Wu L."/>
            <person name="Ma J."/>
        </authorList>
    </citation>
    <scope>NUCLEOTIDE SEQUENCE [LARGE SCALE GENOMIC DNA]</scope>
    <source>
        <strain evidence="8">JCM 17738</strain>
    </source>
</reference>
<comment type="subcellular location">
    <subcellularLocation>
        <location evidence="1">Cell membrane</location>
        <topology evidence="1">Multi-pass membrane protein</topology>
    </subcellularLocation>
</comment>
<dbReference type="Pfam" id="PF01810">
    <property type="entry name" value="LysE"/>
    <property type="match status" value="1"/>
</dbReference>
<dbReference type="PANTHER" id="PTHR30086:SF14">
    <property type="entry name" value="HOMOSERINE_HOMOSERINE LACTONE EFFLUX PROTEIN"/>
    <property type="match status" value="1"/>
</dbReference>
<gene>
    <name evidence="7" type="ORF">GCM10023153_06680</name>
</gene>
<sequence length="209" mass="21870">MLEFLVASVIVVASPGPGATFTIATTASQGWRLGWFAAVGCTLGVAPHLIVASTGLATVLRSGGAAFEVLRWAGVTYLAFLAIQALRGYRPLPEVPDCAGAAPPATEPTLTASGVLRRAITMNLLNPKLTVFFLAFLPQFAGRSPTSPATSPLLLGVIFMAITFVVFVGYARVTHAARGVVRSRPGTRRWFSGVVGATYLLLAGRLAMP</sequence>
<name>A0ABP8JFT6_9MICO</name>
<dbReference type="InterPro" id="IPR001123">
    <property type="entry name" value="LeuE-type"/>
</dbReference>
<evidence type="ECO:0000313" key="7">
    <source>
        <dbReference type="EMBL" id="GAA4389940.1"/>
    </source>
</evidence>
<dbReference type="PANTHER" id="PTHR30086">
    <property type="entry name" value="ARGININE EXPORTER PROTEIN ARGO"/>
    <property type="match status" value="1"/>
</dbReference>